<comment type="caution">
    <text evidence="1">The sequence shown here is derived from an EMBL/GenBank/DDBJ whole genome shotgun (WGS) entry which is preliminary data.</text>
</comment>
<name>A0A6M0RGX5_9CYAN</name>
<dbReference type="EMBL" id="QXHD01000004">
    <property type="protein sequence ID" value="NEZ54982.1"/>
    <property type="molecule type" value="Genomic_DNA"/>
</dbReference>
<sequence length="281" mass="33105">MKQNVTSREYKIMLQKDRFKDCLIGSQDNLLEKAREFWEDFKKIIQDIVIDTDGSLNKVKKEREIKFYDTADHDIRESNYVFRERVDLNTGKREVVLKYRHPDRYVSQDRDMTAADIDDGETKFEEDIKPPFLRLYSFSTKQPISKSKDLNKLNDLGKLYPDLKKQLKPYQKNEPIEVVGNFTAREIVITGADFQIRDNPKVEAKCALIAWYEVQGEEDKPVEDKPVIVEFSFRYKNEQEKYSGEASEKVYDVFDKLQKELTEWVDLKGSTKTAYVYSRAS</sequence>
<reference evidence="1 2" key="1">
    <citation type="journal article" date="2020" name="Microb. Ecol.">
        <title>Ecogenomics of the Marine Benthic Filamentous Cyanobacterium Adonisia.</title>
        <authorList>
            <person name="Walter J.M."/>
            <person name="Coutinho F.H."/>
            <person name="Leomil L."/>
            <person name="Hargreaves P.I."/>
            <person name="Campeao M.E."/>
            <person name="Vieira V.V."/>
            <person name="Silva B.S."/>
            <person name="Fistarol G.O."/>
            <person name="Salomon P.S."/>
            <person name="Sawabe T."/>
            <person name="Mino S."/>
            <person name="Hosokawa M."/>
            <person name="Miyashita H."/>
            <person name="Maruyama F."/>
            <person name="van Verk M.C."/>
            <person name="Dutilh B.E."/>
            <person name="Thompson C.C."/>
            <person name="Thompson F.L."/>
        </authorList>
    </citation>
    <scope>NUCLEOTIDE SEQUENCE [LARGE SCALE GENOMIC DNA]</scope>
    <source>
        <strain evidence="1 2">CCMR0081</strain>
    </source>
</reference>
<organism evidence="1 2">
    <name type="scientific">Adonisia turfae CCMR0081</name>
    <dbReference type="NCBI Taxonomy" id="2292702"/>
    <lineage>
        <taxon>Bacteria</taxon>
        <taxon>Bacillati</taxon>
        <taxon>Cyanobacteriota</taxon>
        <taxon>Adonisia</taxon>
        <taxon>Adonisia turfae</taxon>
    </lineage>
</organism>
<dbReference type="AlphaFoldDB" id="A0A6M0RGX5"/>
<evidence type="ECO:0000313" key="2">
    <source>
        <dbReference type="Proteomes" id="UP000481033"/>
    </source>
</evidence>
<evidence type="ECO:0000313" key="1">
    <source>
        <dbReference type="EMBL" id="NEZ54982.1"/>
    </source>
</evidence>
<dbReference type="RefSeq" id="WP_163696731.1">
    <property type="nucleotide sequence ID" value="NZ_QXHD01000004.1"/>
</dbReference>
<proteinExistence type="predicted"/>
<keyword evidence="2" id="KW-1185">Reference proteome</keyword>
<protein>
    <submittedName>
        <fullName evidence="1">Uncharacterized protein</fullName>
    </submittedName>
</protein>
<dbReference type="Proteomes" id="UP000481033">
    <property type="component" value="Unassembled WGS sequence"/>
</dbReference>
<gene>
    <name evidence="1" type="ORF">DXZ20_04605</name>
</gene>
<accession>A0A6M0RGX5</accession>